<protein>
    <submittedName>
        <fullName evidence="3">Uncharacterized protein</fullName>
    </submittedName>
</protein>
<keyword evidence="2" id="KW-0812">Transmembrane</keyword>
<evidence type="ECO:0000313" key="3">
    <source>
        <dbReference type="EMBL" id="QLQ79722.1"/>
    </source>
</evidence>
<accession>A0A7H9HTN4</accession>
<dbReference type="OrthoDB" id="4059224at2759"/>
<keyword evidence="2" id="KW-1133">Transmembrane helix</keyword>
<organism evidence="3 4">
    <name type="scientific">Torulaspora globosa</name>
    <dbReference type="NCBI Taxonomy" id="48254"/>
    <lineage>
        <taxon>Eukaryota</taxon>
        <taxon>Fungi</taxon>
        <taxon>Dikarya</taxon>
        <taxon>Ascomycota</taxon>
        <taxon>Saccharomycotina</taxon>
        <taxon>Saccharomycetes</taxon>
        <taxon>Saccharomycetales</taxon>
        <taxon>Saccharomycetaceae</taxon>
        <taxon>Torulaspora</taxon>
    </lineage>
</organism>
<feature type="region of interest" description="Disordered" evidence="1">
    <location>
        <begin position="65"/>
        <end position="86"/>
    </location>
</feature>
<reference evidence="3 4" key="1">
    <citation type="submission" date="2020-06" db="EMBL/GenBank/DDBJ databases">
        <title>The yeast mating-type switching endonuclease HO is a domesticated member of an unorthodox homing genetic element family.</title>
        <authorList>
            <person name="Coughlan A.Y."/>
            <person name="Lombardi L."/>
            <person name="Braun-Galleani S."/>
            <person name="Martos A.R."/>
            <person name="Galeote V."/>
            <person name="Bigey F."/>
            <person name="Dequin S."/>
            <person name="Byrne K.P."/>
            <person name="Wolfe K.H."/>
        </authorList>
    </citation>
    <scope>NUCLEOTIDE SEQUENCE [LARGE SCALE GENOMIC DNA]</scope>
    <source>
        <strain evidence="3 4">CBS2947</strain>
    </source>
</reference>
<proteinExistence type="predicted"/>
<keyword evidence="4" id="KW-1185">Reference proteome</keyword>
<evidence type="ECO:0000256" key="1">
    <source>
        <dbReference type="SAM" id="MobiDB-lite"/>
    </source>
</evidence>
<gene>
    <name evidence="3" type="ORF">HG537_0C03700</name>
</gene>
<feature type="transmembrane region" description="Helical" evidence="2">
    <location>
        <begin position="111"/>
        <end position="133"/>
    </location>
</feature>
<sequence length="418" mass="48721">MSKVDDGWNVVKLPQKGQLNSSGAVSDDYFVDDDDILSNTSSDEYADLTNPFNLSSRGIDNPRTVSDSFDTLTGSKNSGTSSLNQDDDRKMTIMDRILSRLDNMKRPELKIWHVAILSSLVTVFIIVGTQRYFELFDGIFQPKSGVSVTDNTSDKDLMYSNINFLNRDESVSPTWRPTGKYYVDFDNHIAYPLPQNEYLPWQKLRTDTVIMWYTVRSKCRSWFKSKSVADFGRKCYTFVHKLKSDTLWIHNKILIGRNWVSERLGDSSEILRRRLTANLINLHHNSVILKERIRENARSFRDAWNDQLMPTLNRLSRTVLKNTNKTIKRCNYALLEAKTWVWKKSVPSFQSFSEKVLDKVQRLSKNYDRKIRNLYSHLHGRESNPVVKRLSAHVKTCRHMTRRKGTNWQFSKIKVLNN</sequence>
<evidence type="ECO:0000313" key="4">
    <source>
        <dbReference type="Proteomes" id="UP000510647"/>
    </source>
</evidence>
<dbReference type="EMBL" id="CP059269">
    <property type="protein sequence ID" value="QLQ79722.1"/>
    <property type="molecule type" value="Genomic_DNA"/>
</dbReference>
<feature type="compositionally biased region" description="Polar residues" evidence="1">
    <location>
        <begin position="65"/>
        <end position="84"/>
    </location>
</feature>
<dbReference type="AlphaFoldDB" id="A0A7H9HTN4"/>
<keyword evidence="2" id="KW-0472">Membrane</keyword>
<dbReference type="Proteomes" id="UP000510647">
    <property type="component" value="Chromosome 3"/>
</dbReference>
<evidence type="ECO:0000256" key="2">
    <source>
        <dbReference type="SAM" id="Phobius"/>
    </source>
</evidence>
<name>A0A7H9HTN4_9SACH</name>